<evidence type="ECO:0000256" key="1">
    <source>
        <dbReference type="ARBA" id="ARBA00009619"/>
    </source>
</evidence>
<dbReference type="GO" id="GO:0003352">
    <property type="term" value="P:regulation of cilium movement"/>
    <property type="evidence" value="ECO:0007669"/>
    <property type="project" value="InterPro"/>
</dbReference>
<evidence type="ECO:0000256" key="2">
    <source>
        <dbReference type="SAM" id="MobiDB-lite"/>
    </source>
</evidence>
<protein>
    <submittedName>
        <fullName evidence="3">Uncharacterized protein</fullName>
    </submittedName>
</protein>
<reference evidence="3" key="1">
    <citation type="submission" date="2021-01" db="EMBL/GenBank/DDBJ databases">
        <authorList>
            <person name="Corre E."/>
            <person name="Pelletier E."/>
            <person name="Niang G."/>
            <person name="Scheremetjew M."/>
            <person name="Finn R."/>
            <person name="Kale V."/>
            <person name="Holt S."/>
            <person name="Cochrane G."/>
            <person name="Meng A."/>
            <person name="Brown T."/>
            <person name="Cohen L."/>
        </authorList>
    </citation>
    <scope>NUCLEOTIDE SEQUENCE</scope>
    <source>
        <strain evidence="3">Isolate 1302-5</strain>
    </source>
</reference>
<dbReference type="PANTHER" id="PTHR13238">
    <property type="entry name" value="PROTEIN C21ORF59"/>
    <property type="match status" value="1"/>
</dbReference>
<dbReference type="EMBL" id="HBKQ01046873">
    <property type="protein sequence ID" value="CAE2271625.1"/>
    <property type="molecule type" value="Transcribed_RNA"/>
</dbReference>
<dbReference type="InterPro" id="IPR021298">
    <property type="entry name" value="CFAP298"/>
</dbReference>
<organism evidence="3">
    <name type="scientific">Odontella aurita</name>
    <dbReference type="NCBI Taxonomy" id="265563"/>
    <lineage>
        <taxon>Eukaryota</taxon>
        <taxon>Sar</taxon>
        <taxon>Stramenopiles</taxon>
        <taxon>Ochrophyta</taxon>
        <taxon>Bacillariophyta</taxon>
        <taxon>Mediophyceae</taxon>
        <taxon>Biddulphiophycidae</taxon>
        <taxon>Eupodiscales</taxon>
        <taxon>Odontellaceae</taxon>
        <taxon>Odontella</taxon>
    </lineage>
</organism>
<accession>A0A7S4N8L1</accession>
<comment type="similarity">
    <text evidence="1">Belongs to the CFAP298 family.</text>
</comment>
<name>A0A7S4N8L1_9STRA</name>
<dbReference type="AlphaFoldDB" id="A0A7S4N8L1"/>
<gene>
    <name evidence="3" type="ORF">OAUR00152_LOCUS32358</name>
</gene>
<dbReference type="PANTHER" id="PTHR13238:SF0">
    <property type="entry name" value="CILIA- AND FLAGELLA-ASSOCIATED PROTEIN 298"/>
    <property type="match status" value="1"/>
</dbReference>
<feature type="region of interest" description="Disordered" evidence="2">
    <location>
        <begin position="249"/>
        <end position="285"/>
    </location>
</feature>
<sequence length="285" mass="31495">MVVISVKDADGGGFLYETTTGTRNDDLIASLVAIQNGRLRARVVVDAVRGLCAHGPMKKPEEAGSDELKEKYLDETVEKGPTYKPDPTGVRTGNAPDSKFAETLMRTTNDLEEYVDKAQVQKRIALTENDINDKLANVRGSVMMAYPMGLPEWDTAKLALDSLDGLEGTSVGKEILDKNATSLWVAGKEFQRGQFVSDRLGKNEKTKVLAKLQRSDDGPPAREPIVSEDERKAMMAHYSKRQEELKRLAESEEDDYLNSSWADPKEMKKSLQGLGDIKAPGLRFS</sequence>
<dbReference type="Pfam" id="PF11069">
    <property type="entry name" value="CFAP298"/>
    <property type="match status" value="1"/>
</dbReference>
<proteinExistence type="inferred from homology"/>
<evidence type="ECO:0000313" key="3">
    <source>
        <dbReference type="EMBL" id="CAE2271625.1"/>
    </source>
</evidence>